<accession>A0A137PDZ0</accession>
<evidence type="ECO:0000313" key="1">
    <source>
        <dbReference type="EMBL" id="KXN73219.1"/>
    </source>
</evidence>
<reference evidence="1 2" key="1">
    <citation type="journal article" date="2015" name="Genome Biol. Evol.">
        <title>Phylogenomic analyses indicate that early fungi evolved digesting cell walls of algal ancestors of land plants.</title>
        <authorList>
            <person name="Chang Y."/>
            <person name="Wang S."/>
            <person name="Sekimoto S."/>
            <person name="Aerts A.L."/>
            <person name="Choi C."/>
            <person name="Clum A."/>
            <person name="LaButti K.M."/>
            <person name="Lindquist E.A."/>
            <person name="Yee Ngan C."/>
            <person name="Ohm R.A."/>
            <person name="Salamov A.A."/>
            <person name="Grigoriev I.V."/>
            <person name="Spatafora J.W."/>
            <person name="Berbee M.L."/>
        </authorList>
    </citation>
    <scope>NUCLEOTIDE SEQUENCE [LARGE SCALE GENOMIC DNA]</scope>
    <source>
        <strain evidence="1 2">NRRL 28638</strain>
    </source>
</reference>
<keyword evidence="2" id="KW-1185">Reference proteome</keyword>
<evidence type="ECO:0000313" key="2">
    <source>
        <dbReference type="Proteomes" id="UP000070444"/>
    </source>
</evidence>
<dbReference type="AlphaFoldDB" id="A0A137PDZ0"/>
<organism evidence="1 2">
    <name type="scientific">Conidiobolus coronatus (strain ATCC 28846 / CBS 209.66 / NRRL 28638)</name>
    <name type="common">Delacroixia coronata</name>
    <dbReference type="NCBI Taxonomy" id="796925"/>
    <lineage>
        <taxon>Eukaryota</taxon>
        <taxon>Fungi</taxon>
        <taxon>Fungi incertae sedis</taxon>
        <taxon>Zoopagomycota</taxon>
        <taxon>Entomophthoromycotina</taxon>
        <taxon>Entomophthoromycetes</taxon>
        <taxon>Entomophthorales</taxon>
        <taxon>Ancylistaceae</taxon>
        <taxon>Conidiobolus</taxon>
    </lineage>
</organism>
<protein>
    <submittedName>
        <fullName evidence="1">Uncharacterized protein</fullName>
    </submittedName>
</protein>
<dbReference type="EMBL" id="KQ964440">
    <property type="protein sequence ID" value="KXN73219.1"/>
    <property type="molecule type" value="Genomic_DNA"/>
</dbReference>
<dbReference type="Proteomes" id="UP000070444">
    <property type="component" value="Unassembled WGS sequence"/>
</dbReference>
<gene>
    <name evidence="1" type="ORF">CONCODRAFT_3890</name>
</gene>
<name>A0A137PDZ0_CONC2</name>
<sequence length="95" mass="10764">MSALEQHCILDSSLELIKLLEGLVAEQAKLKMGDVGDFSNFVTAAVTLSRDNNKFTDSVTFQQAKELIKTLPLSYRENNYSQLIQHVSKEFEKQK</sequence>
<proteinExistence type="predicted"/>